<organism evidence="1 2">
    <name type="scientific">Rhizophagus irregularis</name>
    <dbReference type="NCBI Taxonomy" id="588596"/>
    <lineage>
        <taxon>Eukaryota</taxon>
        <taxon>Fungi</taxon>
        <taxon>Fungi incertae sedis</taxon>
        <taxon>Mucoromycota</taxon>
        <taxon>Glomeromycotina</taxon>
        <taxon>Glomeromycetes</taxon>
        <taxon>Glomerales</taxon>
        <taxon>Glomeraceae</taxon>
        <taxon>Rhizophagus</taxon>
    </lineage>
</organism>
<dbReference type="VEuPathDB" id="FungiDB:RhiirFUN_016928"/>
<gene>
    <name evidence="1" type="ORF">RhiirA4_511248</name>
</gene>
<dbReference type="VEuPathDB" id="FungiDB:RhiirA1_492077"/>
<name>A0A2I1HGJ3_9GLOM</name>
<accession>A0A2I1HGJ3</accession>
<evidence type="ECO:0000313" key="1">
    <source>
        <dbReference type="EMBL" id="PKY57940.1"/>
    </source>
</evidence>
<dbReference type="VEuPathDB" id="FungiDB:FUN_023681"/>
<dbReference type="Proteomes" id="UP000234323">
    <property type="component" value="Unassembled WGS sequence"/>
</dbReference>
<keyword evidence="2" id="KW-1185">Reference proteome</keyword>
<proteinExistence type="predicted"/>
<evidence type="ECO:0000313" key="2">
    <source>
        <dbReference type="Proteomes" id="UP000234323"/>
    </source>
</evidence>
<reference evidence="1 2" key="1">
    <citation type="submission" date="2015-10" db="EMBL/GenBank/DDBJ databases">
        <title>Genome analyses suggest a sexual origin of heterokaryosis in a supposedly ancient asexual fungus.</title>
        <authorList>
            <person name="Ropars J."/>
            <person name="Sedzielewska K."/>
            <person name="Noel J."/>
            <person name="Charron P."/>
            <person name="Farinelli L."/>
            <person name="Marton T."/>
            <person name="Kruger M."/>
            <person name="Pelin A."/>
            <person name="Brachmann A."/>
            <person name="Corradi N."/>
        </authorList>
    </citation>
    <scope>NUCLEOTIDE SEQUENCE [LARGE SCALE GENOMIC DNA]</scope>
    <source>
        <strain evidence="1 2">A4</strain>
    </source>
</reference>
<protein>
    <submittedName>
        <fullName evidence="1">Uncharacterized protein</fullName>
    </submittedName>
</protein>
<dbReference type="EMBL" id="LLXI01002769">
    <property type="protein sequence ID" value="PKY57940.1"/>
    <property type="molecule type" value="Genomic_DNA"/>
</dbReference>
<dbReference type="AlphaFoldDB" id="A0A2I1HGJ3"/>
<comment type="caution">
    <text evidence="1">The sequence shown here is derived from an EMBL/GenBank/DDBJ whole genome shotgun (WGS) entry which is preliminary data.</text>
</comment>
<sequence length="793" mass="91621">MRPEINEVYEILSQLKLQPDINGEFNTQVIDGSRTAKITLEIFNTSPQQIIRQFKLNHGLVLNGTDIKSSIQGVTAEDGELKINLYKGQPLVYTCINFEDNDLELDTCINFPVAEIIYNGNLLESFLEYTSDEKKLYGDYLARKFVAGGKLFIKKFNLATPTQIDILKYYLLCAYYSAKYSSEIQFSNLVTLNFLPELIAFDGEKLNTHENLVNWMNNLYQKKMVDIISYDNLISISQLRLNKSLVDSDPEILKEKQPGVVNFKEKLSLKKWVEDAVNDNLIIWTKNFNLFQGLIINKNDEIEISKRIPVNIIEIPEVNSINKYYLELIKPSTKLEFTLFSNHIFSIENLSTFPFIKNNDQIYKGCNHVLVKCEKRDIFLNTGSIKPTEEFEQAIEEALNSMKPLKALQDVFNEYGHLFPQRIVLGRCLENILQDLYSPNTFGDINDDNKILESLDNLNISYLLTQKGRIVEKNNLHNWIQTTDNNLEIVKFDNIIPLYKILGVEQQKKIDDILKDNYRIVMTGITDLNDLNNNNEDHYKRIDFESSFESENYQVFGSIFTKDKSKSKRLEEIYVNFGLYDFNGFYAIIKKVEETSIDITECCISWVVIGKPSQISVFSPNNRELQVDYIKKIIKLQPDKLNYTFDSSFTLHEGYIVFVHASHSSISYEPNNIIKLVEWKDRSICFKIGSAHKVQSSSSSSSNNDSDHKDVDEIDLRICILSTNYESLIIDNSKEKECPLDIEYNLLDDDNFNRSLFNESNKNEVSVNVQNNIQLKPIDKGISSNFFISYLII</sequence>